<feature type="domain" description="HTH CENPB-type" evidence="4">
    <location>
        <begin position="91"/>
        <end position="165"/>
    </location>
</feature>
<dbReference type="PANTHER" id="PTHR19303">
    <property type="entry name" value="TRANSPOSON"/>
    <property type="match status" value="1"/>
</dbReference>
<comment type="caution">
    <text evidence="5">The sequence shown here is derived from an EMBL/GenBank/DDBJ whole genome shotgun (WGS) entry which is preliminary data.</text>
</comment>
<dbReference type="InterPro" id="IPR006600">
    <property type="entry name" value="HTH_CenpB_DNA-bd_dom"/>
</dbReference>
<evidence type="ECO:0000256" key="3">
    <source>
        <dbReference type="SAM" id="MobiDB-lite"/>
    </source>
</evidence>
<evidence type="ECO:0000313" key="6">
    <source>
        <dbReference type="Proteomes" id="UP001162156"/>
    </source>
</evidence>
<feature type="region of interest" description="Disordered" evidence="3">
    <location>
        <begin position="35"/>
        <end position="56"/>
    </location>
</feature>
<dbReference type="InterPro" id="IPR050863">
    <property type="entry name" value="CenT-Element_Derived"/>
</dbReference>
<name>A0AAV8XYH8_9CUCU</name>
<keyword evidence="6" id="KW-1185">Reference proteome</keyword>
<gene>
    <name evidence="5" type="ORF">NQ314_009905</name>
</gene>
<feature type="compositionally biased region" description="Basic and acidic residues" evidence="3">
    <location>
        <begin position="827"/>
        <end position="842"/>
    </location>
</feature>
<dbReference type="Pfam" id="PF03184">
    <property type="entry name" value="DDE_1"/>
    <property type="match status" value="1"/>
</dbReference>
<dbReference type="AlphaFoldDB" id="A0AAV8XYH8"/>
<reference evidence="5" key="1">
    <citation type="journal article" date="2023" name="Insect Mol. Biol.">
        <title>Genome sequencing provides insights into the evolution of gene families encoding plant cell wall-degrading enzymes in longhorned beetles.</title>
        <authorList>
            <person name="Shin N.R."/>
            <person name="Okamura Y."/>
            <person name="Kirsch R."/>
            <person name="Pauchet Y."/>
        </authorList>
    </citation>
    <scope>NUCLEOTIDE SEQUENCE</scope>
    <source>
        <strain evidence="5">RBIC_L_NR</strain>
    </source>
</reference>
<accession>A0AAV8XYH8</accession>
<dbReference type="SUPFAM" id="SSF46689">
    <property type="entry name" value="Homeodomain-like"/>
    <property type="match status" value="1"/>
</dbReference>
<keyword evidence="2" id="KW-0238">DNA-binding</keyword>
<evidence type="ECO:0000256" key="1">
    <source>
        <dbReference type="ARBA" id="ARBA00004123"/>
    </source>
</evidence>
<proteinExistence type="predicted"/>
<feature type="compositionally biased region" description="Basic residues" evidence="3">
    <location>
        <begin position="40"/>
        <end position="56"/>
    </location>
</feature>
<dbReference type="PROSITE" id="PS51253">
    <property type="entry name" value="HTH_CENPB"/>
    <property type="match status" value="1"/>
</dbReference>
<dbReference type="InterPro" id="IPR036397">
    <property type="entry name" value="RNaseH_sf"/>
</dbReference>
<dbReference type="GO" id="GO:0005634">
    <property type="term" value="C:nucleus"/>
    <property type="evidence" value="ECO:0007669"/>
    <property type="project" value="UniProtKB-SubCell"/>
</dbReference>
<evidence type="ECO:0000256" key="2">
    <source>
        <dbReference type="ARBA" id="ARBA00023125"/>
    </source>
</evidence>
<evidence type="ECO:0000259" key="4">
    <source>
        <dbReference type="PROSITE" id="PS51253"/>
    </source>
</evidence>
<feature type="region of interest" description="Disordered" evidence="3">
    <location>
        <begin position="827"/>
        <end position="854"/>
    </location>
</feature>
<dbReference type="EMBL" id="JANEYF010002734">
    <property type="protein sequence ID" value="KAJ8942843.1"/>
    <property type="molecule type" value="Genomic_DNA"/>
</dbReference>
<feature type="compositionally biased region" description="Basic residues" evidence="3">
    <location>
        <begin position="843"/>
        <end position="854"/>
    </location>
</feature>
<sequence>MKCEAFPTKKQLTSGCHSSGIISVLSAKVLSDRRKENMARIKRKSGGKNQKRTQKRKMLQYSEQDLKNALADIRENGTKIREASRKFLVPKTTLIDRLSGRKPDKRITEWVIDLAKCGFPVQKDMLLETVAKISKESGKELFKNNMPGQSWYLGFLRRNPEISVREAESINKARAVVSEFTIRKWFLELEDFLKKNNLTDIFKDSSRIFNCDESGFCLCPKSGKVLGPRGYKNLYSVKLGNEKENITVLMMFNAAGKISPPLVLFPYVRPPKSVVENMPIGWVLGKSEKGWMTSDVFFEYIVNDFNKWAVENNIPRPLLIFIDGHKSHMTLALSKWCEENQVVLYALPPNTTHIMQPADVSVFRPMKSDWKKTVRNWQNRSENINSSVTKVNFCGIFNEVLSNTEAFEQNIKNGFRKSGLLPLDPNALDYTKCVKDIAENLRTSTTKQRRSSEGVISQRDIRSAKKVILAIQENLNSYGVNADVILNEINCLQETIEKSSPSKRGCVNKNMTSQKTSLELPAKPLNTETSINYENSSRSIIPNKLKLQPSELIDPDLTTNGDGDISMDVLPDVSLSSTFTSTFINDIQNRIDPVTDIIFEFSDLDQNCSNDIIMVHDYITNSKTDIPDRHLNINSEANSNNDNDNELELITITDGNISKSNLNINNLEKDNNPSVIAKTDITEINSKSEDNDLSEISNISPIIDNNNSKFEKDNNPSAVTHSDVVKINSISEDNDSKSAKSDIVRNQYIYLNPKVSCSNQDSKDYESSQKIKILKPVTNRIAPQVSKAFDNHLIYPDPIKRSCNTNRQKNAIKTPSAISSSEWRKYYEEKENEKTKKKLDMAKKKRRKRETKAK</sequence>
<protein>
    <recommendedName>
        <fullName evidence="4">HTH CENPB-type domain-containing protein</fullName>
    </recommendedName>
</protein>
<dbReference type="InterPro" id="IPR009057">
    <property type="entry name" value="Homeodomain-like_sf"/>
</dbReference>
<dbReference type="Proteomes" id="UP001162156">
    <property type="component" value="Unassembled WGS sequence"/>
</dbReference>
<comment type="subcellular location">
    <subcellularLocation>
        <location evidence="1">Nucleus</location>
    </subcellularLocation>
</comment>
<dbReference type="Gene3D" id="3.30.420.10">
    <property type="entry name" value="Ribonuclease H-like superfamily/Ribonuclease H"/>
    <property type="match status" value="1"/>
</dbReference>
<dbReference type="InterPro" id="IPR004875">
    <property type="entry name" value="DDE_SF_endonuclease_dom"/>
</dbReference>
<organism evidence="5 6">
    <name type="scientific">Rhamnusium bicolor</name>
    <dbReference type="NCBI Taxonomy" id="1586634"/>
    <lineage>
        <taxon>Eukaryota</taxon>
        <taxon>Metazoa</taxon>
        <taxon>Ecdysozoa</taxon>
        <taxon>Arthropoda</taxon>
        <taxon>Hexapoda</taxon>
        <taxon>Insecta</taxon>
        <taxon>Pterygota</taxon>
        <taxon>Neoptera</taxon>
        <taxon>Endopterygota</taxon>
        <taxon>Coleoptera</taxon>
        <taxon>Polyphaga</taxon>
        <taxon>Cucujiformia</taxon>
        <taxon>Chrysomeloidea</taxon>
        <taxon>Cerambycidae</taxon>
        <taxon>Lepturinae</taxon>
        <taxon>Rhagiini</taxon>
        <taxon>Rhamnusium</taxon>
    </lineage>
</organism>
<dbReference type="PANTHER" id="PTHR19303:SF74">
    <property type="entry name" value="POGO TRANSPOSABLE ELEMENT WITH KRAB DOMAIN"/>
    <property type="match status" value="1"/>
</dbReference>
<evidence type="ECO:0000313" key="5">
    <source>
        <dbReference type="EMBL" id="KAJ8942843.1"/>
    </source>
</evidence>
<dbReference type="Gene3D" id="1.10.10.60">
    <property type="entry name" value="Homeodomain-like"/>
    <property type="match status" value="1"/>
</dbReference>
<dbReference type="GO" id="GO:0003677">
    <property type="term" value="F:DNA binding"/>
    <property type="evidence" value="ECO:0007669"/>
    <property type="project" value="UniProtKB-KW"/>
</dbReference>